<dbReference type="EMBL" id="OX596105">
    <property type="protein sequence ID" value="CAN0053359.1"/>
    <property type="molecule type" value="Genomic_DNA"/>
</dbReference>
<reference evidence="1" key="1">
    <citation type="submission" date="2023-05" db="EMBL/GenBank/DDBJ databases">
        <authorList>
            <consortium name="ELIXIR-Norway"/>
        </authorList>
    </citation>
    <scope>NUCLEOTIDE SEQUENCE</scope>
</reference>
<gene>
    <name evidence="1" type="ORF">MRATA1EN22A_LOCUS11324</name>
</gene>
<dbReference type="Proteomes" id="UP001162501">
    <property type="component" value="Chromosome 21"/>
</dbReference>
<sequence>MPSPPPLSRLFLIRHPSTDGRAASRGRLSGCIGSRSPPAGPRGSRGAWAAFLRGPRQAGAVSQGSGRPLRGPGGVRGRPRGSPVPRGPDGWGIRRRAAAAWSPKPTVHSSINCGAQTGLWLLYVLPKEATKEQVSNGGLGQHATIPSKLPPAPHKAPLPLHRLQDQAWPSARCGGHTRARAQTPSKFNLTLSRAAL</sequence>
<organism evidence="1 2">
    <name type="scientific">Rangifer tarandus platyrhynchus</name>
    <name type="common">Svalbard reindeer</name>
    <dbReference type="NCBI Taxonomy" id="3082113"/>
    <lineage>
        <taxon>Eukaryota</taxon>
        <taxon>Metazoa</taxon>
        <taxon>Chordata</taxon>
        <taxon>Craniata</taxon>
        <taxon>Vertebrata</taxon>
        <taxon>Euteleostomi</taxon>
        <taxon>Mammalia</taxon>
        <taxon>Eutheria</taxon>
        <taxon>Laurasiatheria</taxon>
        <taxon>Artiodactyla</taxon>
        <taxon>Ruminantia</taxon>
        <taxon>Pecora</taxon>
        <taxon>Cervidae</taxon>
        <taxon>Odocoileinae</taxon>
        <taxon>Rangifer</taxon>
    </lineage>
</organism>
<evidence type="ECO:0000313" key="2">
    <source>
        <dbReference type="Proteomes" id="UP001162501"/>
    </source>
</evidence>
<reference evidence="1" key="2">
    <citation type="submission" date="2025-03" db="EMBL/GenBank/DDBJ databases">
        <authorList>
            <consortium name="ELIXIR-Norway"/>
            <consortium name="Elixir Norway"/>
        </authorList>
    </citation>
    <scope>NUCLEOTIDE SEQUENCE</scope>
</reference>
<protein>
    <submittedName>
        <fullName evidence="1">Uncharacterized protein</fullName>
    </submittedName>
</protein>
<accession>A0AC59YX65</accession>
<evidence type="ECO:0000313" key="1">
    <source>
        <dbReference type="EMBL" id="CAN0053359.1"/>
    </source>
</evidence>
<name>A0AC59YX65_RANTA</name>
<proteinExistence type="predicted"/>